<evidence type="ECO:0000256" key="1">
    <source>
        <dbReference type="SAM" id="MobiDB-lite"/>
    </source>
</evidence>
<gene>
    <name evidence="2" type="ORF">EYF80_059301</name>
</gene>
<evidence type="ECO:0000313" key="2">
    <source>
        <dbReference type="EMBL" id="TNN30547.1"/>
    </source>
</evidence>
<dbReference type="Proteomes" id="UP000314294">
    <property type="component" value="Unassembled WGS sequence"/>
</dbReference>
<proteinExistence type="predicted"/>
<feature type="compositionally biased region" description="Basic and acidic residues" evidence="1">
    <location>
        <begin position="1"/>
        <end position="22"/>
    </location>
</feature>
<keyword evidence="3" id="KW-1185">Reference proteome</keyword>
<protein>
    <submittedName>
        <fullName evidence="2">Uncharacterized protein</fullName>
    </submittedName>
</protein>
<reference evidence="2 3" key="1">
    <citation type="submission" date="2019-03" db="EMBL/GenBank/DDBJ databases">
        <title>First draft genome of Liparis tanakae, snailfish: a comprehensive survey of snailfish specific genes.</title>
        <authorList>
            <person name="Kim W."/>
            <person name="Song I."/>
            <person name="Jeong J.-H."/>
            <person name="Kim D."/>
            <person name="Kim S."/>
            <person name="Ryu S."/>
            <person name="Song J.Y."/>
            <person name="Lee S.K."/>
        </authorList>
    </citation>
    <scope>NUCLEOTIDE SEQUENCE [LARGE SCALE GENOMIC DNA]</scope>
    <source>
        <tissue evidence="2">Muscle</tissue>
    </source>
</reference>
<organism evidence="2 3">
    <name type="scientific">Liparis tanakae</name>
    <name type="common">Tanaka's snailfish</name>
    <dbReference type="NCBI Taxonomy" id="230148"/>
    <lineage>
        <taxon>Eukaryota</taxon>
        <taxon>Metazoa</taxon>
        <taxon>Chordata</taxon>
        <taxon>Craniata</taxon>
        <taxon>Vertebrata</taxon>
        <taxon>Euteleostomi</taxon>
        <taxon>Actinopterygii</taxon>
        <taxon>Neopterygii</taxon>
        <taxon>Teleostei</taxon>
        <taxon>Neoteleostei</taxon>
        <taxon>Acanthomorphata</taxon>
        <taxon>Eupercaria</taxon>
        <taxon>Perciformes</taxon>
        <taxon>Cottioidei</taxon>
        <taxon>Cottales</taxon>
        <taxon>Liparidae</taxon>
        <taxon>Liparis</taxon>
    </lineage>
</organism>
<accession>A0A4Z2ENN4</accession>
<name>A0A4Z2ENN4_9TELE</name>
<dbReference type="EMBL" id="SRLO01004377">
    <property type="protein sequence ID" value="TNN30547.1"/>
    <property type="molecule type" value="Genomic_DNA"/>
</dbReference>
<feature type="compositionally biased region" description="Basic and acidic residues" evidence="1">
    <location>
        <begin position="41"/>
        <end position="56"/>
    </location>
</feature>
<comment type="caution">
    <text evidence="2">The sequence shown here is derived from an EMBL/GenBank/DDBJ whole genome shotgun (WGS) entry which is preliminary data.</text>
</comment>
<sequence length="62" mass="7121">MGADRRGRREACRRLCDADPPRPKKQTVSSFRRQRSRGQQLHRELVSFPDALRRAESSGVKG</sequence>
<evidence type="ECO:0000313" key="3">
    <source>
        <dbReference type="Proteomes" id="UP000314294"/>
    </source>
</evidence>
<dbReference type="AlphaFoldDB" id="A0A4Z2ENN4"/>
<feature type="region of interest" description="Disordered" evidence="1">
    <location>
        <begin position="1"/>
        <end position="62"/>
    </location>
</feature>